<keyword evidence="2" id="KW-0067">ATP-binding</keyword>
<reference evidence="2" key="1">
    <citation type="submission" date="2022-09" db="EMBL/GenBank/DDBJ databases">
        <title>Culturomic study of gut microbiota in children with autism spectrum disorder.</title>
        <authorList>
            <person name="Efimov B.A."/>
            <person name="Chaplin A.V."/>
            <person name="Sokolova S.R."/>
            <person name="Pikina A.P."/>
            <person name="Korzhanova M."/>
            <person name="Belova V."/>
            <person name="Korostin D."/>
        </authorList>
    </citation>
    <scope>NUCLEOTIDE SEQUENCE</scope>
    <source>
        <strain evidence="2">ASD5510</strain>
    </source>
</reference>
<dbReference type="EMBL" id="JAOSHN010000003">
    <property type="protein sequence ID" value="MCU7378497.1"/>
    <property type="molecule type" value="Genomic_DNA"/>
</dbReference>
<dbReference type="Proteomes" id="UP001065549">
    <property type="component" value="Unassembled WGS sequence"/>
</dbReference>
<dbReference type="PANTHER" id="PTHR34825:SF1">
    <property type="entry name" value="AAA-ATPASE-LIKE DOMAIN-CONTAINING PROTEIN"/>
    <property type="match status" value="1"/>
</dbReference>
<dbReference type="InterPro" id="IPR018631">
    <property type="entry name" value="AAA-ATPase-like_dom"/>
</dbReference>
<organism evidence="2 3">
    <name type="scientific">Hominibacterium faecale</name>
    <dbReference type="NCBI Taxonomy" id="2839743"/>
    <lineage>
        <taxon>Bacteria</taxon>
        <taxon>Bacillati</taxon>
        <taxon>Bacillota</taxon>
        <taxon>Clostridia</taxon>
        <taxon>Peptostreptococcales</taxon>
        <taxon>Anaerovoracaceae</taxon>
        <taxon>Hominibacterium</taxon>
    </lineage>
</organism>
<dbReference type="RefSeq" id="WP_253019912.1">
    <property type="nucleotide sequence ID" value="NZ_JAOSHN010000003.1"/>
</dbReference>
<keyword evidence="2" id="KW-0547">Nucleotide-binding</keyword>
<sequence length="568" mass="65563">MKKPIPVGYEDFKRVIDRHAYYVDKTDMLKTLMDSAVSVSLLTRPRRFGKTLNLSMIRRFFEKEMDDQGQQVDNGYLFDGLAITSCGQEYLTHQQQYPVINLSLKSAKQPNFEMAYGMLKRELQEEFGRHRYALRGDALTEQEKVQYEDILALKDDPLLYAGALRFLSDCLAKYHGKNAIILIDEYDVPLENAWFSGFYEEMIGYIRSLFESALKTNPYLEFAVITGCLHISRESIFTGLNNLKIYSILSPGYSDSFGFTEREVKEILAYYDLADKYEEVRQWYDGYQFSSQEIYNPWSIINYADTALLDRDAFPKPYWSNTSSNSIIRELVEEADFETRSEIESLIAGNTIEKPVHEDITYGEIHESRDNLWNFLYFTGYLKAVGERKQEETSYLELTIPNAEIRSIYRSTILTWFDKKMQTADLSPLLTAIETGDCETFGRIVSEQLLDTISFFDYAEIYYHGFLSGLLKVLKKYQILSNRESGIGRPDILMKTPGIRGGAAVILELKVAGAFQGMEDACMDALSQIEERDYEAALRADGYRDIKKYGVCFYRKECLVMDGTDKRL</sequence>
<protein>
    <submittedName>
        <fullName evidence="2">ATP-binding protein</fullName>
    </submittedName>
</protein>
<keyword evidence="3" id="KW-1185">Reference proteome</keyword>
<accession>A0A9J6QMU5</accession>
<evidence type="ECO:0000313" key="3">
    <source>
        <dbReference type="Proteomes" id="UP001065549"/>
    </source>
</evidence>
<dbReference type="PANTHER" id="PTHR34825">
    <property type="entry name" value="CONSERVED PROTEIN, WITH A WEAK D-GALACTARATE DEHYDRATASE/ALTRONATE HYDROLASE DOMAIN"/>
    <property type="match status" value="1"/>
</dbReference>
<dbReference type="AlphaFoldDB" id="A0A9J6QMU5"/>
<dbReference type="Pfam" id="PF08011">
    <property type="entry name" value="PDDEXK_9"/>
    <property type="match status" value="1"/>
</dbReference>
<dbReference type="Pfam" id="PF09820">
    <property type="entry name" value="AAA-ATPase_like"/>
    <property type="match status" value="1"/>
</dbReference>
<proteinExistence type="predicted"/>
<name>A0A9J6QMU5_9FIRM</name>
<gene>
    <name evidence="2" type="ORF">OBO34_09010</name>
</gene>
<dbReference type="InterPro" id="IPR012547">
    <property type="entry name" value="PDDEXK_9"/>
</dbReference>
<evidence type="ECO:0000313" key="2">
    <source>
        <dbReference type="EMBL" id="MCU7378497.1"/>
    </source>
</evidence>
<comment type="caution">
    <text evidence="2">The sequence shown here is derived from an EMBL/GenBank/DDBJ whole genome shotgun (WGS) entry which is preliminary data.</text>
</comment>
<feature type="domain" description="AAA-ATPase-like" evidence="1">
    <location>
        <begin position="6"/>
        <end position="237"/>
    </location>
</feature>
<dbReference type="GO" id="GO:0005524">
    <property type="term" value="F:ATP binding"/>
    <property type="evidence" value="ECO:0007669"/>
    <property type="project" value="UniProtKB-KW"/>
</dbReference>
<evidence type="ECO:0000259" key="1">
    <source>
        <dbReference type="Pfam" id="PF09820"/>
    </source>
</evidence>